<feature type="transmembrane region" description="Helical" evidence="1">
    <location>
        <begin position="152"/>
        <end position="173"/>
    </location>
</feature>
<evidence type="ECO:0000313" key="3">
    <source>
        <dbReference type="Proteomes" id="UP000778578"/>
    </source>
</evidence>
<comment type="caution">
    <text evidence="2">The sequence shown here is derived from an EMBL/GenBank/DDBJ whole genome shotgun (WGS) entry which is preliminary data.</text>
</comment>
<feature type="transmembrane region" description="Helical" evidence="1">
    <location>
        <begin position="6"/>
        <end position="26"/>
    </location>
</feature>
<evidence type="ECO:0000313" key="2">
    <source>
        <dbReference type="EMBL" id="MBY8878954.1"/>
    </source>
</evidence>
<gene>
    <name evidence="2" type="ORF">K7862_15085</name>
</gene>
<dbReference type="RefSeq" id="WP_222963083.1">
    <property type="nucleotide sequence ID" value="NZ_JAINZZ010000015.1"/>
</dbReference>
<keyword evidence="1" id="KW-0472">Membrane</keyword>
<dbReference type="Proteomes" id="UP000778578">
    <property type="component" value="Unassembled WGS sequence"/>
</dbReference>
<dbReference type="EMBL" id="JAINZZ010000015">
    <property type="protein sequence ID" value="MBY8878954.1"/>
    <property type="molecule type" value="Genomic_DNA"/>
</dbReference>
<dbReference type="InterPro" id="IPR021315">
    <property type="entry name" value="Gap/Sap"/>
</dbReference>
<name>A0ABS7QAY8_9ACTN</name>
<protein>
    <submittedName>
        <fullName evidence="2">GAP family protein</fullName>
    </submittedName>
</protein>
<proteinExistence type="predicted"/>
<feature type="transmembrane region" description="Helical" evidence="1">
    <location>
        <begin position="198"/>
        <end position="219"/>
    </location>
</feature>
<keyword evidence="3" id="KW-1185">Reference proteome</keyword>
<keyword evidence="1" id="KW-0812">Transmembrane</keyword>
<reference evidence="2 3" key="1">
    <citation type="submission" date="2021-08" db="EMBL/GenBank/DDBJ databases">
        <title>WGS of actinomycetes from Thailand.</title>
        <authorList>
            <person name="Thawai C."/>
        </authorList>
    </citation>
    <scope>NUCLEOTIDE SEQUENCE [LARGE SCALE GENOMIC DNA]</scope>
    <source>
        <strain evidence="2 3">PLK6-54</strain>
    </source>
</reference>
<evidence type="ECO:0000256" key="1">
    <source>
        <dbReference type="SAM" id="Phobius"/>
    </source>
</evidence>
<dbReference type="Pfam" id="PF11139">
    <property type="entry name" value="SfLAP"/>
    <property type="match status" value="1"/>
</dbReference>
<accession>A0ABS7QAY8</accession>
<organism evidence="2 3">
    <name type="scientific">Actinacidiphila acidipaludis</name>
    <dbReference type="NCBI Taxonomy" id="2873382"/>
    <lineage>
        <taxon>Bacteria</taxon>
        <taxon>Bacillati</taxon>
        <taxon>Actinomycetota</taxon>
        <taxon>Actinomycetes</taxon>
        <taxon>Kitasatosporales</taxon>
        <taxon>Streptomycetaceae</taxon>
        <taxon>Actinacidiphila</taxon>
    </lineage>
</organism>
<keyword evidence="1" id="KW-1133">Transmembrane helix</keyword>
<feature type="transmembrane region" description="Helical" evidence="1">
    <location>
        <begin position="111"/>
        <end position="132"/>
    </location>
</feature>
<feature type="transmembrane region" description="Helical" evidence="1">
    <location>
        <begin position="73"/>
        <end position="90"/>
    </location>
</feature>
<feature type="transmembrane region" description="Helical" evidence="1">
    <location>
        <begin position="38"/>
        <end position="58"/>
    </location>
</feature>
<sequence>MVTDLLIIGLAITLGPLHNTAFILLLSSKRGVRNGLAFILAWLAMLVLLIAFVVTLTGGNPPKHHSASSTAELAIKLAIGVGMVAFAEYRRRRRGGGQQKRRKRRTPKWQTRLDQVSPWMSAALGVLLQPWGAVVAGAATVAEADLSSAATWAALVGYCLLATSSLLAMELYTTFRPAAAKARLEGVRRWIDQHQEQALVSLSLALGLWLMGKSIYGLVG</sequence>